<dbReference type="Proteomes" id="UP000796880">
    <property type="component" value="Unassembled WGS sequence"/>
</dbReference>
<reference evidence="2" key="1">
    <citation type="submission" date="2020-03" db="EMBL/GenBank/DDBJ databases">
        <title>A high-quality chromosome-level genome assembly of a woody plant with both climbing and erect habits, Rhamnella rubrinervis.</title>
        <authorList>
            <person name="Lu Z."/>
            <person name="Yang Y."/>
            <person name="Zhu X."/>
            <person name="Sun Y."/>
        </authorList>
    </citation>
    <scope>NUCLEOTIDE SEQUENCE</scope>
    <source>
        <strain evidence="2">BYM</strain>
        <tissue evidence="2">Leaf</tissue>
    </source>
</reference>
<feature type="chain" id="PRO_5035427724" description="RNase H type-1 domain-containing protein" evidence="1">
    <location>
        <begin position="18"/>
        <end position="119"/>
    </location>
</feature>
<organism evidence="2 3">
    <name type="scientific">Rhamnella rubrinervis</name>
    <dbReference type="NCBI Taxonomy" id="2594499"/>
    <lineage>
        <taxon>Eukaryota</taxon>
        <taxon>Viridiplantae</taxon>
        <taxon>Streptophyta</taxon>
        <taxon>Embryophyta</taxon>
        <taxon>Tracheophyta</taxon>
        <taxon>Spermatophyta</taxon>
        <taxon>Magnoliopsida</taxon>
        <taxon>eudicotyledons</taxon>
        <taxon>Gunneridae</taxon>
        <taxon>Pentapetalae</taxon>
        <taxon>rosids</taxon>
        <taxon>fabids</taxon>
        <taxon>Rosales</taxon>
        <taxon>Rhamnaceae</taxon>
        <taxon>rhamnoid group</taxon>
        <taxon>Rhamneae</taxon>
        <taxon>Rhamnella</taxon>
    </lineage>
</organism>
<evidence type="ECO:0000313" key="3">
    <source>
        <dbReference type="Proteomes" id="UP000796880"/>
    </source>
</evidence>
<comment type="caution">
    <text evidence="2">The sequence shown here is derived from an EMBL/GenBank/DDBJ whole genome shotgun (WGS) entry which is preliminary data.</text>
</comment>
<protein>
    <recommendedName>
        <fullName evidence="4">RNase H type-1 domain-containing protein</fullName>
    </recommendedName>
</protein>
<evidence type="ECO:0000256" key="1">
    <source>
        <dbReference type="SAM" id="SignalP"/>
    </source>
</evidence>
<proteinExistence type="predicted"/>
<name>A0A8K0HLH8_9ROSA</name>
<dbReference type="EMBL" id="VOIH02000002">
    <property type="protein sequence ID" value="KAF3454661.1"/>
    <property type="molecule type" value="Genomic_DNA"/>
</dbReference>
<keyword evidence="1" id="KW-0732">Signal</keyword>
<evidence type="ECO:0008006" key="4">
    <source>
        <dbReference type="Google" id="ProtNLM"/>
    </source>
</evidence>
<gene>
    <name evidence="2" type="ORF">FNV43_RR05109</name>
</gene>
<sequence>MHSSALVWALEIAKVKAWTQVCWSSDALNVVKEVEANSEPCCWDTRYLLLLCKSLLKEMNWNLTRNAGSSNTVADAAAKFTLSSNNCILFSFFDLLDPVLPDCIWEAVVQDQLNIGCAL</sequence>
<evidence type="ECO:0000313" key="2">
    <source>
        <dbReference type="EMBL" id="KAF3454661.1"/>
    </source>
</evidence>
<keyword evidence="3" id="KW-1185">Reference proteome</keyword>
<dbReference type="AlphaFoldDB" id="A0A8K0HLH8"/>
<accession>A0A8K0HLH8</accession>
<feature type="signal peptide" evidence="1">
    <location>
        <begin position="1"/>
        <end position="17"/>
    </location>
</feature>